<dbReference type="PANTHER" id="PTHR31689:SF0">
    <property type="entry name" value="DIAMINOPIMELATE EPIMERASE"/>
    <property type="match status" value="1"/>
</dbReference>
<dbReference type="UniPathway" id="UPA00034">
    <property type="reaction ID" value="UER00025"/>
</dbReference>
<protein>
    <recommendedName>
        <fullName evidence="3 4">Diaminopimelate epimerase</fullName>
        <shortName evidence="3">DAP epimerase</shortName>
        <ecNumber evidence="3 4">5.1.1.7</ecNumber>
    </recommendedName>
    <alternativeName>
        <fullName evidence="3">PLP-independent amino acid racemase</fullName>
    </alternativeName>
</protein>
<dbReference type="GO" id="GO:0009089">
    <property type="term" value="P:lysine biosynthetic process via diaminopimelate"/>
    <property type="evidence" value="ECO:0007669"/>
    <property type="project" value="UniProtKB-UniRule"/>
</dbReference>
<evidence type="ECO:0000256" key="1">
    <source>
        <dbReference type="ARBA" id="ARBA00010219"/>
    </source>
</evidence>
<organism evidence="5 6">
    <name type="scientific">Methanoregula formicica (strain DSM 22288 / NBRC 105244 / SMSP)</name>
    <dbReference type="NCBI Taxonomy" id="593750"/>
    <lineage>
        <taxon>Archaea</taxon>
        <taxon>Methanobacteriati</taxon>
        <taxon>Methanobacteriota</taxon>
        <taxon>Stenosarchaea group</taxon>
        <taxon>Methanomicrobia</taxon>
        <taxon>Methanomicrobiales</taxon>
        <taxon>Methanoregulaceae</taxon>
        <taxon>Methanoregula</taxon>
    </lineage>
</organism>
<comment type="function">
    <text evidence="3">Catalyzes the stereoinversion of LL-2,6-diaminopimelate (L,L-DAP) to meso-diaminopimelate (meso-DAP), a precursor of L-lysine.</text>
</comment>
<dbReference type="OrthoDB" id="358699at2157"/>
<dbReference type="AlphaFoldDB" id="L0HBB6"/>
<feature type="binding site" evidence="3">
    <location>
        <begin position="77"/>
        <end position="78"/>
    </location>
    <ligand>
        <name>substrate</name>
    </ligand>
</feature>
<feature type="site" description="Could be important to modulate the pK values of the two catalytic cysteine residues" evidence="3">
    <location>
        <position position="208"/>
    </location>
</feature>
<comment type="similarity">
    <text evidence="1 3">Belongs to the diaminopimelate epimerase family.</text>
</comment>
<dbReference type="GO" id="GO:0005829">
    <property type="term" value="C:cytosol"/>
    <property type="evidence" value="ECO:0007669"/>
    <property type="project" value="TreeGrafter"/>
</dbReference>
<keyword evidence="2 3" id="KW-0413">Isomerase</keyword>
<feature type="binding site" evidence="3">
    <location>
        <position position="190"/>
    </location>
    <ligand>
        <name>substrate</name>
    </ligand>
</feature>
<dbReference type="eggNOG" id="arCOG02255">
    <property type="taxonomic scope" value="Archaea"/>
</dbReference>
<dbReference type="Gene3D" id="3.10.310.10">
    <property type="entry name" value="Diaminopimelate Epimerase, Chain A, domain 1"/>
    <property type="match status" value="2"/>
</dbReference>
<dbReference type="EC" id="5.1.1.7" evidence="3 4"/>
<comment type="caution">
    <text evidence="3">Lacks conserved residue(s) required for the propagation of feature annotation.</text>
</comment>
<comment type="subcellular location">
    <subcellularLocation>
        <location evidence="3">Cytoplasm</location>
    </subcellularLocation>
</comment>
<accession>L0HBB6</accession>
<feature type="binding site" evidence="3">
    <location>
        <begin position="219"/>
        <end position="220"/>
    </location>
    <ligand>
        <name>substrate</name>
    </ligand>
</feature>
<evidence type="ECO:0000313" key="6">
    <source>
        <dbReference type="Proteomes" id="UP000010824"/>
    </source>
</evidence>
<dbReference type="GO" id="GO:0008837">
    <property type="term" value="F:diaminopimelate epimerase activity"/>
    <property type="evidence" value="ECO:0007669"/>
    <property type="project" value="UniProtKB-UniRule"/>
</dbReference>
<comment type="subunit">
    <text evidence="3">Homodimer.</text>
</comment>
<dbReference type="FunCoup" id="L0HBB6">
    <property type="interactions" value="154"/>
</dbReference>
<evidence type="ECO:0000256" key="3">
    <source>
        <dbReference type="HAMAP-Rule" id="MF_00197"/>
    </source>
</evidence>
<keyword evidence="3" id="KW-0457">Lysine biosynthesis</keyword>
<dbReference type="PANTHER" id="PTHR31689">
    <property type="entry name" value="DIAMINOPIMELATE EPIMERASE, CHLOROPLASTIC"/>
    <property type="match status" value="1"/>
</dbReference>
<feature type="site" description="Could be important to modulate the pK values of the two catalytic cysteine residues" evidence="3">
    <location>
        <position position="159"/>
    </location>
</feature>
<feature type="binding site" evidence="3">
    <location>
        <begin position="208"/>
        <end position="209"/>
    </location>
    <ligand>
        <name>substrate</name>
    </ligand>
</feature>
<feature type="binding site" evidence="3">
    <location>
        <position position="13"/>
    </location>
    <ligand>
        <name>substrate</name>
    </ligand>
</feature>
<evidence type="ECO:0000313" key="5">
    <source>
        <dbReference type="EMBL" id="AGB01300.1"/>
    </source>
</evidence>
<dbReference type="RefSeq" id="WP_015284264.1">
    <property type="nucleotide sequence ID" value="NC_019943.1"/>
</dbReference>
<dbReference type="InterPro" id="IPR001653">
    <property type="entry name" value="DAP_epimerase_DapF"/>
</dbReference>
<dbReference type="InParanoid" id="L0HBB6"/>
<evidence type="ECO:0000256" key="2">
    <source>
        <dbReference type="ARBA" id="ARBA00023235"/>
    </source>
</evidence>
<reference evidence="6" key="1">
    <citation type="submission" date="2011-12" db="EMBL/GenBank/DDBJ databases">
        <title>Complete sequence of Methanoregula formicicum SMSP.</title>
        <authorList>
            <person name="Lucas S."/>
            <person name="Han J."/>
            <person name="Lapidus A."/>
            <person name="Cheng J.-F."/>
            <person name="Goodwin L."/>
            <person name="Pitluck S."/>
            <person name="Peters L."/>
            <person name="Ovchinnikova G."/>
            <person name="Teshima H."/>
            <person name="Detter J.C."/>
            <person name="Han C."/>
            <person name="Tapia R."/>
            <person name="Land M."/>
            <person name="Hauser L."/>
            <person name="Kyrpides N."/>
            <person name="Ivanova N."/>
            <person name="Pagani I."/>
            <person name="Imachi H."/>
            <person name="Tamaki H."/>
            <person name="Sekiguchi Y."/>
            <person name="Kamagata Y."/>
            <person name="Cadillo-Quiroz H."/>
            <person name="Zinder S."/>
            <person name="Liu W.-T."/>
            <person name="Woyke T."/>
        </authorList>
    </citation>
    <scope>NUCLEOTIDE SEQUENCE [LARGE SCALE GENOMIC DNA]</scope>
    <source>
        <strain evidence="6">DSM 22288 / NBRC 105244 / SMSP</strain>
    </source>
</reference>
<keyword evidence="3" id="KW-0028">Amino-acid biosynthesis</keyword>
<proteinExistence type="inferred from homology"/>
<sequence>MEIHFSKLYENGNDFIVIDEREHTVIPDDMKGQFAAIYCDRRFGIGADGVIFLSKSEKNDLRMRLLQPNESEAEIYGNGIRCLAKYAFDAGYVKETCTVETLAGEIAISMGYKEDTFAATITMTPPKFDRNDIPATGSGEYNETIEGYEVHAVNTGVPHAVIIVDAVDAVDLGSIAPKICHHASFPKGANVNFVERTGPDSIRIRTFERGVEDETLSCGTGATASAAVVHKLGLAGDVVDVETKGGPLTISLNDGGAKMEGPATTVFAGRIIF</sequence>
<comment type="pathway">
    <text evidence="3">Amino-acid biosynthesis; L-lysine biosynthesis via DAP pathway; DL-2,6-diaminopimelate from LL-2,6-diaminopimelate: step 1/1.</text>
</comment>
<dbReference type="HOGENOM" id="CLU_053306_3_0_2"/>
<comment type="catalytic activity">
    <reaction evidence="3">
        <text>(2S,6S)-2,6-diaminopimelate = meso-2,6-diaminopimelate</text>
        <dbReference type="Rhea" id="RHEA:15393"/>
        <dbReference type="ChEBI" id="CHEBI:57609"/>
        <dbReference type="ChEBI" id="CHEBI:57791"/>
        <dbReference type="EC" id="5.1.1.7"/>
    </reaction>
</comment>
<dbReference type="HAMAP" id="MF_00197">
    <property type="entry name" value="DAP_epimerase"/>
    <property type="match status" value="1"/>
</dbReference>
<gene>
    <name evidence="3" type="primary">dapF</name>
    <name evidence="5" type="ordered locus">Metfor_0219</name>
</gene>
<feature type="binding site" evidence="3">
    <location>
        <position position="67"/>
    </location>
    <ligand>
        <name>substrate</name>
    </ligand>
</feature>
<keyword evidence="3" id="KW-0963">Cytoplasm</keyword>
<dbReference type="Pfam" id="PF01678">
    <property type="entry name" value="DAP_epimerase"/>
    <property type="match status" value="2"/>
</dbReference>
<reference evidence="5 6" key="2">
    <citation type="journal article" date="2014" name="Genome Announc.">
        <title>Complete Genome Sequence of Methanoregula formicica SMSPT, a Mesophilic Hydrogenotrophic Methanogen Isolated from a Methanogenic Upflow Anaerobic Sludge Blanket Reactor.</title>
        <authorList>
            <person name="Yamamoto K."/>
            <person name="Tamaki H."/>
            <person name="Cadillo-Quiroz H."/>
            <person name="Imachi H."/>
            <person name="Kyrpides N."/>
            <person name="Woyke T."/>
            <person name="Goodwin L."/>
            <person name="Zinder S.H."/>
            <person name="Kamagata Y."/>
            <person name="Liu W.T."/>
        </authorList>
    </citation>
    <scope>NUCLEOTIDE SEQUENCE [LARGE SCALE GENOMIC DNA]</scope>
    <source>
        <strain evidence="6">DSM 22288 / NBRC 105244 / SMSP</strain>
    </source>
</reference>
<dbReference type="SUPFAM" id="SSF54506">
    <property type="entry name" value="Diaminopimelate epimerase-like"/>
    <property type="match status" value="2"/>
</dbReference>
<dbReference type="KEGG" id="mfo:Metfor_0219"/>
<dbReference type="GeneID" id="14308892"/>
<dbReference type="STRING" id="593750.Metfor_0219"/>
<evidence type="ECO:0000256" key="4">
    <source>
        <dbReference type="NCBIfam" id="TIGR00652"/>
    </source>
</evidence>
<dbReference type="Proteomes" id="UP000010824">
    <property type="component" value="Chromosome"/>
</dbReference>
<dbReference type="NCBIfam" id="TIGR00652">
    <property type="entry name" value="DapF"/>
    <property type="match status" value="1"/>
</dbReference>
<name>L0HBB6_METFS</name>
<dbReference type="EMBL" id="CP003167">
    <property type="protein sequence ID" value="AGB01300.1"/>
    <property type="molecule type" value="Genomic_DNA"/>
</dbReference>
<feature type="active site" description="Proton acceptor" evidence="3">
    <location>
        <position position="218"/>
    </location>
</feature>
<keyword evidence="6" id="KW-1185">Reference proteome</keyword>